<evidence type="ECO:0000256" key="2">
    <source>
        <dbReference type="ARBA" id="ARBA00006706"/>
    </source>
</evidence>
<comment type="similarity">
    <text evidence="2">Belongs to the FPP/GGPP synthase family.</text>
</comment>
<keyword evidence="3" id="KW-0808">Transferase</keyword>
<keyword evidence="4" id="KW-0479">Metal-binding</keyword>
<dbReference type="Pfam" id="PF00348">
    <property type="entry name" value="polyprenyl_synt"/>
    <property type="match status" value="1"/>
</dbReference>
<dbReference type="SFLD" id="SFLDS00005">
    <property type="entry name" value="Isoprenoid_Synthase_Type_I"/>
    <property type="match status" value="1"/>
</dbReference>
<evidence type="ECO:0008006" key="7">
    <source>
        <dbReference type="Google" id="ProtNLM"/>
    </source>
</evidence>
<accession>A0A381UYF3</accession>
<dbReference type="GO" id="GO:0046872">
    <property type="term" value="F:metal ion binding"/>
    <property type="evidence" value="ECO:0007669"/>
    <property type="project" value="UniProtKB-KW"/>
</dbReference>
<dbReference type="GO" id="GO:0004659">
    <property type="term" value="F:prenyltransferase activity"/>
    <property type="evidence" value="ECO:0007669"/>
    <property type="project" value="InterPro"/>
</dbReference>
<dbReference type="Gene3D" id="1.10.600.10">
    <property type="entry name" value="Farnesyl Diphosphate Synthase"/>
    <property type="match status" value="1"/>
</dbReference>
<dbReference type="InterPro" id="IPR033749">
    <property type="entry name" value="Polyprenyl_synt_CS"/>
</dbReference>
<sequence>MDFNDVTNIFKEDLLRLERSIQENYQSDVPLIPGIGDYLLKNGGKRIRPLLLMVGTKLCGRDIDERVIRHGCVIEYIHSATLLHDDVVDHTTIRRGRETVSAKWGSDASILVGDFLISRSILMLAADCDSRIINSVSEATKHLVEGGIMEYSQARKLSVTESHCLDVILRKTASMMSLGCELAALLAETNPEQEKALITFGTQFGMAFQLMDDAMDYGSEEDYLGKPPGNDFQEGHVTLPLLHLYENSEVSLKKRIEGFVKNENLTQEDFDYVLERMRETKSIEYTLELARNYIEQAKSSIRAVTFPQPEYIKSLDAIADYIYERHAAIQS</sequence>
<dbReference type="PANTHER" id="PTHR12001:SF69">
    <property type="entry name" value="ALL TRANS-POLYPRENYL-DIPHOSPHATE SYNTHASE PDSS1"/>
    <property type="match status" value="1"/>
</dbReference>
<dbReference type="GO" id="GO:0008299">
    <property type="term" value="P:isoprenoid biosynthetic process"/>
    <property type="evidence" value="ECO:0007669"/>
    <property type="project" value="InterPro"/>
</dbReference>
<keyword evidence="5" id="KW-0460">Magnesium</keyword>
<dbReference type="InterPro" id="IPR000092">
    <property type="entry name" value="Polyprenyl_synt"/>
</dbReference>
<gene>
    <name evidence="6" type="ORF">METZ01_LOCUS86016</name>
</gene>
<evidence type="ECO:0000313" key="6">
    <source>
        <dbReference type="EMBL" id="SVA33162.1"/>
    </source>
</evidence>
<comment type="cofactor">
    <cofactor evidence="1">
        <name>Mg(2+)</name>
        <dbReference type="ChEBI" id="CHEBI:18420"/>
    </cofactor>
</comment>
<dbReference type="CDD" id="cd00685">
    <property type="entry name" value="Trans_IPPS_HT"/>
    <property type="match status" value="1"/>
</dbReference>
<dbReference type="AlphaFoldDB" id="A0A381UYF3"/>
<reference evidence="6" key="1">
    <citation type="submission" date="2018-05" db="EMBL/GenBank/DDBJ databases">
        <authorList>
            <person name="Lanie J.A."/>
            <person name="Ng W.-L."/>
            <person name="Kazmierczak K.M."/>
            <person name="Andrzejewski T.M."/>
            <person name="Davidsen T.M."/>
            <person name="Wayne K.J."/>
            <person name="Tettelin H."/>
            <person name="Glass J.I."/>
            <person name="Rusch D."/>
            <person name="Podicherti R."/>
            <person name="Tsui H.-C.T."/>
            <person name="Winkler M.E."/>
        </authorList>
    </citation>
    <scope>NUCLEOTIDE SEQUENCE</scope>
</reference>
<dbReference type="SFLD" id="SFLDG01017">
    <property type="entry name" value="Polyprenyl_Transferase_Like"/>
    <property type="match status" value="1"/>
</dbReference>
<dbReference type="EMBL" id="UINC01007411">
    <property type="protein sequence ID" value="SVA33162.1"/>
    <property type="molecule type" value="Genomic_DNA"/>
</dbReference>
<protein>
    <recommendedName>
        <fullName evidence="7">Polyprenyl synthetase</fullName>
    </recommendedName>
</protein>
<dbReference type="PROSITE" id="PS00723">
    <property type="entry name" value="POLYPRENYL_SYNTHASE_1"/>
    <property type="match status" value="1"/>
</dbReference>
<evidence type="ECO:0000256" key="3">
    <source>
        <dbReference type="ARBA" id="ARBA00022679"/>
    </source>
</evidence>
<dbReference type="PANTHER" id="PTHR12001">
    <property type="entry name" value="GERANYLGERANYL PYROPHOSPHATE SYNTHASE"/>
    <property type="match status" value="1"/>
</dbReference>
<evidence type="ECO:0000256" key="1">
    <source>
        <dbReference type="ARBA" id="ARBA00001946"/>
    </source>
</evidence>
<evidence type="ECO:0000256" key="5">
    <source>
        <dbReference type="ARBA" id="ARBA00022842"/>
    </source>
</evidence>
<proteinExistence type="inferred from homology"/>
<dbReference type="InterPro" id="IPR008949">
    <property type="entry name" value="Isoprenoid_synthase_dom_sf"/>
</dbReference>
<evidence type="ECO:0000256" key="4">
    <source>
        <dbReference type="ARBA" id="ARBA00022723"/>
    </source>
</evidence>
<name>A0A381UYF3_9ZZZZ</name>
<organism evidence="6">
    <name type="scientific">marine metagenome</name>
    <dbReference type="NCBI Taxonomy" id="408172"/>
    <lineage>
        <taxon>unclassified sequences</taxon>
        <taxon>metagenomes</taxon>
        <taxon>ecological metagenomes</taxon>
    </lineage>
</organism>
<dbReference type="SUPFAM" id="SSF48576">
    <property type="entry name" value="Terpenoid synthases"/>
    <property type="match status" value="1"/>
</dbReference>